<comment type="caution">
    <text evidence="1">The sequence shown here is derived from an EMBL/GenBank/DDBJ whole genome shotgun (WGS) entry which is preliminary data.</text>
</comment>
<proteinExistence type="predicted"/>
<evidence type="ECO:0008006" key="3">
    <source>
        <dbReference type="Google" id="ProtNLM"/>
    </source>
</evidence>
<protein>
    <recommendedName>
        <fullName evidence="3">ParB/Sulfiredoxin domain-containing protein</fullName>
    </recommendedName>
</protein>
<gene>
    <name evidence="1" type="ORF">B5M47_00225</name>
</gene>
<evidence type="ECO:0000313" key="2">
    <source>
        <dbReference type="Proteomes" id="UP000192520"/>
    </source>
</evidence>
<evidence type="ECO:0000313" key="1">
    <source>
        <dbReference type="EMBL" id="OQX51523.1"/>
    </source>
</evidence>
<dbReference type="CDD" id="cd16387">
    <property type="entry name" value="ParB_N_Srx"/>
    <property type="match status" value="1"/>
</dbReference>
<dbReference type="Proteomes" id="UP000192520">
    <property type="component" value="Unassembled WGS sequence"/>
</dbReference>
<dbReference type="EMBL" id="MZGJ01000002">
    <property type="protein sequence ID" value="OQX51523.1"/>
    <property type="molecule type" value="Genomic_DNA"/>
</dbReference>
<name>A0A1W9P174_UNCC3</name>
<organism evidence="1 2">
    <name type="scientific">candidate division CPR3 bacterium 4484_211</name>
    <dbReference type="NCBI Taxonomy" id="1968527"/>
    <lineage>
        <taxon>Bacteria</taxon>
        <taxon>Bacteria division CPR3</taxon>
    </lineage>
</organism>
<sequence length="224" mass="26201">MDKFEYYLKKLADHEDEKSKPYLSGPRARILVNAGIRLNWLGDFLANPEIKWEERELPVEKIQFTGTSLKWNKVLIDQCGRSVSKFRALMARNPKLKEEFQQEASFGNEIILVRKSEGEGFYKVLDGMHRFMGAVLEGKEKLRVFLPINEDEHLPVCEAHTVYDLIRGFVRNAKDREGEMGLYHALKLLCRTYANVKGLLRERFNKDYVHDDKVQKIIKKVLEK</sequence>
<accession>A0A1W9P174</accession>
<reference evidence="2" key="1">
    <citation type="submission" date="2017-03" db="EMBL/GenBank/DDBJ databases">
        <title>Novel pathways for hydrocarbon cycling and metabolic interdependencies in hydrothermal sediment communities.</title>
        <authorList>
            <person name="Dombrowski N."/>
            <person name="Seitz K."/>
            <person name="Teske A."/>
            <person name="Baker B."/>
        </authorList>
    </citation>
    <scope>NUCLEOTIDE SEQUENCE [LARGE SCALE GENOMIC DNA]</scope>
</reference>
<dbReference type="AlphaFoldDB" id="A0A1W9P174"/>